<dbReference type="AlphaFoldDB" id="A0A9P6WBN7"/>
<sequence length="212" mass="24082">MSQSTIDELSILIKQDTDPKIHGLSQLGIVSIKGLIKLQQSTSSQDVSDYASAINAVSNYESTTNTLATLSWKFEPIKQYLDSNAKQLSHNDTLMLLSQAYLYHLKFIRSIKFNIVSNLITANCFIINYNLSSVPRDLHTTIHGFINSIQESLAIASSTQNYKLLNHIFLLFNDLQYVYDHTKDTRPITGMISRIPEMNSAFETMRLLQTHY</sequence>
<keyword evidence="2" id="KW-1185">Reference proteome</keyword>
<gene>
    <name evidence="1" type="ORF">C6P45_004558</name>
</gene>
<accession>A0A9P6WBN7</accession>
<name>A0A9P6WBN7_MAUEX</name>
<protein>
    <submittedName>
        <fullName evidence="1">Uncharacterized protein</fullName>
    </submittedName>
</protein>
<evidence type="ECO:0000313" key="1">
    <source>
        <dbReference type="EMBL" id="KAG0668587.1"/>
    </source>
</evidence>
<comment type="caution">
    <text evidence="1">The sequence shown here is derived from an EMBL/GenBank/DDBJ whole genome shotgun (WGS) entry which is preliminary data.</text>
</comment>
<dbReference type="OrthoDB" id="4063565at2759"/>
<dbReference type="EMBL" id="PUHR01000063">
    <property type="protein sequence ID" value="KAG0668587.1"/>
    <property type="molecule type" value="Genomic_DNA"/>
</dbReference>
<reference evidence="1 2" key="1">
    <citation type="submission" date="2020-11" db="EMBL/GenBank/DDBJ databases">
        <title>Kefir isolates.</title>
        <authorList>
            <person name="Marcisauskas S."/>
            <person name="Kim Y."/>
            <person name="Blasche S."/>
        </authorList>
    </citation>
    <scope>NUCLEOTIDE SEQUENCE [LARGE SCALE GENOMIC DNA]</scope>
    <source>
        <strain evidence="1 2">OG2</strain>
    </source>
</reference>
<proteinExistence type="predicted"/>
<dbReference type="Proteomes" id="UP000750334">
    <property type="component" value="Unassembled WGS sequence"/>
</dbReference>
<organism evidence="1 2">
    <name type="scientific">Maudiozyma exigua</name>
    <name type="common">Yeast</name>
    <name type="synonym">Kazachstania exigua</name>
    <dbReference type="NCBI Taxonomy" id="34358"/>
    <lineage>
        <taxon>Eukaryota</taxon>
        <taxon>Fungi</taxon>
        <taxon>Dikarya</taxon>
        <taxon>Ascomycota</taxon>
        <taxon>Saccharomycotina</taxon>
        <taxon>Saccharomycetes</taxon>
        <taxon>Saccharomycetales</taxon>
        <taxon>Saccharomycetaceae</taxon>
        <taxon>Maudiozyma</taxon>
    </lineage>
</organism>
<evidence type="ECO:0000313" key="2">
    <source>
        <dbReference type="Proteomes" id="UP000750334"/>
    </source>
</evidence>